<dbReference type="SMART" id="SM00530">
    <property type="entry name" value="HTH_XRE"/>
    <property type="match status" value="1"/>
</dbReference>
<gene>
    <name evidence="2" type="ORF">ACFQ1S_21060</name>
</gene>
<dbReference type="SUPFAM" id="SSF53335">
    <property type="entry name" value="S-adenosyl-L-methionine-dependent methyltransferases"/>
    <property type="match status" value="1"/>
</dbReference>
<dbReference type="Proteomes" id="UP001597045">
    <property type="component" value="Unassembled WGS sequence"/>
</dbReference>
<dbReference type="Pfam" id="PF13560">
    <property type="entry name" value="HTH_31"/>
    <property type="match status" value="1"/>
</dbReference>
<dbReference type="Pfam" id="PF08241">
    <property type="entry name" value="Methyltransf_11"/>
    <property type="match status" value="1"/>
</dbReference>
<dbReference type="CDD" id="cd02440">
    <property type="entry name" value="AdoMet_MTases"/>
    <property type="match status" value="1"/>
</dbReference>
<comment type="caution">
    <text evidence="2">The sequence shown here is derived from an EMBL/GenBank/DDBJ whole genome shotgun (WGS) entry which is preliminary data.</text>
</comment>
<accession>A0ABW3MCK3</accession>
<dbReference type="PROSITE" id="PS50943">
    <property type="entry name" value="HTH_CROC1"/>
    <property type="match status" value="1"/>
</dbReference>
<evidence type="ECO:0000259" key="1">
    <source>
        <dbReference type="PROSITE" id="PS50943"/>
    </source>
</evidence>
<sequence>MLREFRLRAGITQEELAESSGVSARTISLLETGKRGAPRLVSVRLLAQALTLAPHERDVLLAACRQRCGSLVDNGTVELVTGDAAHTGQPDASVDVVFTVNNVMLWPDWDAGFAELHRVLRPDGRILVSAHEKWLPGGLQALTAAVT</sequence>
<organism evidence="2 3">
    <name type="scientific">Kibdelosporangium lantanae</name>
    <dbReference type="NCBI Taxonomy" id="1497396"/>
    <lineage>
        <taxon>Bacteria</taxon>
        <taxon>Bacillati</taxon>
        <taxon>Actinomycetota</taxon>
        <taxon>Actinomycetes</taxon>
        <taxon>Pseudonocardiales</taxon>
        <taxon>Pseudonocardiaceae</taxon>
        <taxon>Kibdelosporangium</taxon>
    </lineage>
</organism>
<feature type="domain" description="HTH cro/C1-type" evidence="1">
    <location>
        <begin position="2"/>
        <end position="57"/>
    </location>
</feature>
<dbReference type="InterPro" id="IPR010982">
    <property type="entry name" value="Lambda_DNA-bd_dom_sf"/>
</dbReference>
<evidence type="ECO:0000313" key="2">
    <source>
        <dbReference type="EMBL" id="MFD1047847.1"/>
    </source>
</evidence>
<feature type="non-terminal residue" evidence="2">
    <location>
        <position position="147"/>
    </location>
</feature>
<dbReference type="Gene3D" id="3.40.50.150">
    <property type="entry name" value="Vaccinia Virus protein VP39"/>
    <property type="match status" value="1"/>
</dbReference>
<dbReference type="SUPFAM" id="SSF47413">
    <property type="entry name" value="lambda repressor-like DNA-binding domains"/>
    <property type="match status" value="1"/>
</dbReference>
<name>A0ABW3MCK3_9PSEU</name>
<dbReference type="InterPro" id="IPR013216">
    <property type="entry name" value="Methyltransf_11"/>
</dbReference>
<dbReference type="Gene3D" id="1.10.260.40">
    <property type="entry name" value="lambda repressor-like DNA-binding domains"/>
    <property type="match status" value="1"/>
</dbReference>
<dbReference type="InterPro" id="IPR001387">
    <property type="entry name" value="Cro/C1-type_HTH"/>
</dbReference>
<proteinExistence type="predicted"/>
<dbReference type="EMBL" id="JBHTIS010001278">
    <property type="protein sequence ID" value="MFD1047847.1"/>
    <property type="molecule type" value="Genomic_DNA"/>
</dbReference>
<reference evidence="3" key="1">
    <citation type="journal article" date="2019" name="Int. J. Syst. Evol. Microbiol.">
        <title>The Global Catalogue of Microorganisms (GCM) 10K type strain sequencing project: providing services to taxonomists for standard genome sequencing and annotation.</title>
        <authorList>
            <consortium name="The Broad Institute Genomics Platform"/>
            <consortium name="The Broad Institute Genome Sequencing Center for Infectious Disease"/>
            <person name="Wu L."/>
            <person name="Ma J."/>
        </authorList>
    </citation>
    <scope>NUCLEOTIDE SEQUENCE [LARGE SCALE GENOMIC DNA]</scope>
    <source>
        <strain evidence="3">JCM 31486</strain>
    </source>
</reference>
<protein>
    <submittedName>
        <fullName evidence="2">Helix-turn-helix domain-containing protein</fullName>
    </submittedName>
</protein>
<dbReference type="CDD" id="cd00093">
    <property type="entry name" value="HTH_XRE"/>
    <property type="match status" value="1"/>
</dbReference>
<keyword evidence="3" id="KW-1185">Reference proteome</keyword>
<dbReference type="InterPro" id="IPR029063">
    <property type="entry name" value="SAM-dependent_MTases_sf"/>
</dbReference>
<evidence type="ECO:0000313" key="3">
    <source>
        <dbReference type="Proteomes" id="UP001597045"/>
    </source>
</evidence>